<proteinExistence type="predicted"/>
<evidence type="ECO:0000256" key="3">
    <source>
        <dbReference type="ARBA" id="ARBA00022553"/>
    </source>
</evidence>
<keyword evidence="8" id="KW-0902">Two-component regulatory system</keyword>
<evidence type="ECO:0000256" key="1">
    <source>
        <dbReference type="ARBA" id="ARBA00000085"/>
    </source>
</evidence>
<evidence type="ECO:0000256" key="4">
    <source>
        <dbReference type="ARBA" id="ARBA00022679"/>
    </source>
</evidence>
<dbReference type="InterPro" id="IPR036890">
    <property type="entry name" value="HATPase_C_sf"/>
</dbReference>
<dbReference type="GO" id="GO:0016301">
    <property type="term" value="F:kinase activity"/>
    <property type="evidence" value="ECO:0007669"/>
    <property type="project" value="UniProtKB-KW"/>
</dbReference>
<evidence type="ECO:0000259" key="11">
    <source>
        <dbReference type="Pfam" id="PF07730"/>
    </source>
</evidence>
<dbReference type="InterPro" id="IPR003594">
    <property type="entry name" value="HATPase_dom"/>
</dbReference>
<evidence type="ECO:0000256" key="2">
    <source>
        <dbReference type="ARBA" id="ARBA00012438"/>
    </source>
</evidence>
<feature type="domain" description="Histidine kinase/HSP90-like ATPase" evidence="10">
    <location>
        <begin position="286"/>
        <end position="374"/>
    </location>
</feature>
<evidence type="ECO:0000256" key="8">
    <source>
        <dbReference type="ARBA" id="ARBA00023012"/>
    </source>
</evidence>
<dbReference type="EC" id="2.7.13.3" evidence="2"/>
<protein>
    <recommendedName>
        <fullName evidence="2">histidine kinase</fullName>
        <ecNumber evidence="2">2.7.13.3</ecNumber>
    </recommendedName>
</protein>
<comment type="caution">
    <text evidence="12">The sequence shown here is derived from an EMBL/GenBank/DDBJ whole genome shotgun (WGS) entry which is preliminary data.</text>
</comment>
<keyword evidence="9" id="KW-1133">Transmembrane helix</keyword>
<dbReference type="CDD" id="cd16917">
    <property type="entry name" value="HATPase_UhpB-NarQ-NarX-like"/>
    <property type="match status" value="1"/>
</dbReference>
<dbReference type="Pfam" id="PF02518">
    <property type="entry name" value="HATPase_c"/>
    <property type="match status" value="1"/>
</dbReference>
<keyword evidence="3" id="KW-0597">Phosphoprotein</keyword>
<keyword evidence="4" id="KW-0808">Transferase</keyword>
<feature type="transmembrane region" description="Helical" evidence="9">
    <location>
        <begin position="39"/>
        <end position="61"/>
    </location>
</feature>
<evidence type="ECO:0000256" key="5">
    <source>
        <dbReference type="ARBA" id="ARBA00022741"/>
    </source>
</evidence>
<feature type="transmembrane region" description="Helical" evidence="9">
    <location>
        <begin position="12"/>
        <end position="32"/>
    </location>
</feature>
<dbReference type="Pfam" id="PF07730">
    <property type="entry name" value="HisKA_3"/>
    <property type="match status" value="1"/>
</dbReference>
<feature type="domain" description="Signal transduction histidine kinase subgroup 3 dimerisation and phosphoacceptor" evidence="11">
    <location>
        <begin position="178"/>
        <end position="243"/>
    </location>
</feature>
<comment type="catalytic activity">
    <reaction evidence="1">
        <text>ATP + protein L-histidine = ADP + protein N-phospho-L-histidine.</text>
        <dbReference type="EC" id="2.7.13.3"/>
    </reaction>
</comment>
<dbReference type="Proteomes" id="UP001597347">
    <property type="component" value="Unassembled WGS sequence"/>
</dbReference>
<dbReference type="InterPro" id="IPR011712">
    <property type="entry name" value="Sig_transdc_His_kin_sub3_dim/P"/>
</dbReference>
<keyword evidence="13" id="KW-1185">Reference proteome</keyword>
<keyword evidence="5" id="KW-0547">Nucleotide-binding</keyword>
<keyword evidence="9" id="KW-0472">Membrane</keyword>
<reference evidence="13" key="1">
    <citation type="journal article" date="2019" name="Int. J. Syst. Evol. Microbiol.">
        <title>The Global Catalogue of Microorganisms (GCM) 10K type strain sequencing project: providing services to taxonomists for standard genome sequencing and annotation.</title>
        <authorList>
            <consortium name="The Broad Institute Genomics Platform"/>
            <consortium name="The Broad Institute Genome Sequencing Center for Infectious Disease"/>
            <person name="Wu L."/>
            <person name="Ma J."/>
        </authorList>
    </citation>
    <scope>NUCLEOTIDE SEQUENCE [LARGE SCALE GENOMIC DNA]</scope>
    <source>
        <strain evidence="13">CGMCC 1.12471</strain>
    </source>
</reference>
<accession>A0ABW4LDY4</accession>
<dbReference type="InterPro" id="IPR050482">
    <property type="entry name" value="Sensor_HK_TwoCompSys"/>
</dbReference>
<sequence>MEHRGALGPRLGVLLPLAAVPQVLLAVGALSGAGPARGLAAPSAAVFGLLAVATVAAVLLLRRLPGAAVLVAGALQLIALLLVPGPPVAVLPLAVAVAFAAARDARAAAAAVVAAVVLVPLTLLLVTSSPAVWGRALGSAFLLVLAFGAGSFRSARRRRVEEERRRAADRQRIAVEQERVRIARELHDVLAHSLSSISVQAGVGLHLADDRPAAATEALTAIRDASRSALDEVRGVLGVLRGDERAPLAPEPGLAALPALLDGLRRDGARVEVEDGLTRPLPQPVQLALYRIVQESLTNARRHAPGASIAVALREEPGAVVAEVRDRRSGHRPDEPHAGNGMTGMRERAAQLGGTLDVRVHDDGLQVVARIPTEEPR</sequence>
<evidence type="ECO:0000313" key="13">
    <source>
        <dbReference type="Proteomes" id="UP001597347"/>
    </source>
</evidence>
<keyword evidence="7" id="KW-0067">ATP-binding</keyword>
<dbReference type="Gene3D" id="3.30.565.10">
    <property type="entry name" value="Histidine kinase-like ATPase, C-terminal domain"/>
    <property type="match status" value="1"/>
</dbReference>
<dbReference type="PANTHER" id="PTHR24421">
    <property type="entry name" value="NITRATE/NITRITE SENSOR PROTEIN NARX-RELATED"/>
    <property type="match status" value="1"/>
</dbReference>
<dbReference type="SUPFAM" id="SSF55874">
    <property type="entry name" value="ATPase domain of HSP90 chaperone/DNA topoisomerase II/histidine kinase"/>
    <property type="match status" value="1"/>
</dbReference>
<evidence type="ECO:0000259" key="10">
    <source>
        <dbReference type="Pfam" id="PF02518"/>
    </source>
</evidence>
<keyword evidence="6 12" id="KW-0418">Kinase</keyword>
<organism evidence="12 13">
    <name type="scientific">Amnibacterium endophyticum</name>
    <dbReference type="NCBI Taxonomy" id="2109337"/>
    <lineage>
        <taxon>Bacteria</taxon>
        <taxon>Bacillati</taxon>
        <taxon>Actinomycetota</taxon>
        <taxon>Actinomycetes</taxon>
        <taxon>Micrococcales</taxon>
        <taxon>Microbacteriaceae</taxon>
        <taxon>Amnibacterium</taxon>
    </lineage>
</organism>
<dbReference type="RefSeq" id="WP_377932063.1">
    <property type="nucleotide sequence ID" value="NZ_JBHUEA010000003.1"/>
</dbReference>
<evidence type="ECO:0000256" key="6">
    <source>
        <dbReference type="ARBA" id="ARBA00022777"/>
    </source>
</evidence>
<gene>
    <name evidence="12" type="ORF">ACFSBI_03475</name>
</gene>
<evidence type="ECO:0000313" key="12">
    <source>
        <dbReference type="EMBL" id="MFD1720597.1"/>
    </source>
</evidence>
<feature type="transmembrane region" description="Helical" evidence="9">
    <location>
        <begin position="67"/>
        <end position="100"/>
    </location>
</feature>
<evidence type="ECO:0000256" key="7">
    <source>
        <dbReference type="ARBA" id="ARBA00022840"/>
    </source>
</evidence>
<name>A0ABW4LDY4_9MICO</name>
<feature type="transmembrane region" description="Helical" evidence="9">
    <location>
        <begin position="107"/>
        <end position="126"/>
    </location>
</feature>
<feature type="transmembrane region" description="Helical" evidence="9">
    <location>
        <begin position="132"/>
        <end position="152"/>
    </location>
</feature>
<evidence type="ECO:0000256" key="9">
    <source>
        <dbReference type="SAM" id="Phobius"/>
    </source>
</evidence>
<dbReference type="EMBL" id="JBHUEA010000003">
    <property type="protein sequence ID" value="MFD1720597.1"/>
    <property type="molecule type" value="Genomic_DNA"/>
</dbReference>
<dbReference type="Gene3D" id="1.20.5.1930">
    <property type="match status" value="1"/>
</dbReference>
<keyword evidence="9" id="KW-0812">Transmembrane</keyword>
<dbReference type="PANTHER" id="PTHR24421:SF10">
    <property type="entry name" value="NITRATE_NITRITE SENSOR PROTEIN NARQ"/>
    <property type="match status" value="1"/>
</dbReference>